<evidence type="ECO:0000313" key="2">
    <source>
        <dbReference type="EMBL" id="KUL26385.1"/>
    </source>
</evidence>
<sequence>MALRQLEVNRSVPPPVRRALQAWHEADAKPQFMLTRFLPTIIAVTWSGPAAVMIRGLPFRVAEAAKGLHASAVKEFDGTSVWAWGFNFFAVFMFALMLFFMGALTAAIALGPIAWAYLTLRDVVPADLAERRRYHLVQMLSGVIRVCAESREAQGEARTALLEQKLFGQLANVEPYILRAHLTRRPYSVIPTHRRHALKKHGRLVVARLRKALDSIDHDPDGALKELAGLLLTVQARYGEGRTGALLDREDTRDIADELKEFEPAQSREVLRLVVASVLTVGGVVGIAQLDLPDMAEGPAVLLVAIVASALVYRVPWRVEERAAFIAGA</sequence>
<keyword evidence="3" id="KW-1185">Reference proteome</keyword>
<feature type="transmembrane region" description="Helical" evidence="1">
    <location>
        <begin position="81"/>
        <end position="111"/>
    </location>
</feature>
<feature type="transmembrane region" description="Helical" evidence="1">
    <location>
        <begin position="37"/>
        <end position="61"/>
    </location>
</feature>
<proteinExistence type="predicted"/>
<dbReference type="AlphaFoldDB" id="A0A101JGL8"/>
<feature type="transmembrane region" description="Helical" evidence="1">
    <location>
        <begin position="270"/>
        <end position="290"/>
    </location>
</feature>
<dbReference type="EMBL" id="LLZG01000362">
    <property type="protein sequence ID" value="KUL26385.1"/>
    <property type="molecule type" value="Genomic_DNA"/>
</dbReference>
<evidence type="ECO:0000256" key="1">
    <source>
        <dbReference type="SAM" id="Phobius"/>
    </source>
</evidence>
<dbReference type="RefSeq" id="WP_159053362.1">
    <property type="nucleotide sequence ID" value="NZ_LLZG01000362.1"/>
</dbReference>
<accession>A0A101JGL8</accession>
<dbReference type="OrthoDB" id="4337605at2"/>
<comment type="caution">
    <text evidence="2">The sequence shown here is derived from an EMBL/GenBank/DDBJ whole genome shotgun (WGS) entry which is preliminary data.</text>
</comment>
<dbReference type="Proteomes" id="UP000053923">
    <property type="component" value="Unassembled WGS sequence"/>
</dbReference>
<keyword evidence="1" id="KW-0472">Membrane</keyword>
<gene>
    <name evidence="2" type="ORF">ADL12_32665</name>
</gene>
<feature type="transmembrane region" description="Helical" evidence="1">
    <location>
        <begin position="296"/>
        <end position="313"/>
    </location>
</feature>
<protein>
    <submittedName>
        <fullName evidence="2">Uncharacterized protein</fullName>
    </submittedName>
</protein>
<keyword evidence="1" id="KW-0812">Transmembrane</keyword>
<organism evidence="2 3">
    <name type="scientific">Streptomyces regalis</name>
    <dbReference type="NCBI Taxonomy" id="68262"/>
    <lineage>
        <taxon>Bacteria</taxon>
        <taxon>Bacillati</taxon>
        <taxon>Actinomycetota</taxon>
        <taxon>Actinomycetes</taxon>
        <taxon>Kitasatosporales</taxon>
        <taxon>Streptomycetaceae</taxon>
        <taxon>Streptomyces</taxon>
    </lineage>
</organism>
<reference evidence="3" key="1">
    <citation type="submission" date="2015-10" db="EMBL/GenBank/DDBJ databases">
        <authorList>
            <person name="Ju K.-S."/>
            <person name="Doroghazi J.R."/>
            <person name="Metcalf W.W."/>
        </authorList>
    </citation>
    <scope>NUCLEOTIDE SEQUENCE [LARGE SCALE GENOMIC DNA]</scope>
    <source>
        <strain evidence="3">NRRL 3151</strain>
    </source>
</reference>
<name>A0A101JGL8_9ACTN</name>
<keyword evidence="1" id="KW-1133">Transmembrane helix</keyword>
<evidence type="ECO:0000313" key="3">
    <source>
        <dbReference type="Proteomes" id="UP000053923"/>
    </source>
</evidence>